<proteinExistence type="inferred from homology"/>
<evidence type="ECO:0000313" key="7">
    <source>
        <dbReference type="EMBL" id="PPK63192.1"/>
    </source>
</evidence>
<feature type="active site" evidence="5">
    <location>
        <position position="187"/>
    </location>
</feature>
<name>A0A2S6GDA8_9PSEU</name>
<comment type="similarity">
    <text evidence="4">Belongs to the fabD family.</text>
</comment>
<keyword evidence="1 4" id="KW-0808">Transferase</keyword>
<dbReference type="Gene3D" id="3.40.366.10">
    <property type="entry name" value="Malonyl-Coenzyme A Acyl Carrier Protein, domain 2"/>
    <property type="match status" value="1"/>
</dbReference>
<dbReference type="Pfam" id="PF00698">
    <property type="entry name" value="Acyl_transf_1"/>
    <property type="match status" value="1"/>
</dbReference>
<dbReference type="InterPro" id="IPR016036">
    <property type="entry name" value="Malonyl_transacylase_ACP-bd"/>
</dbReference>
<dbReference type="OrthoDB" id="3543921at2"/>
<evidence type="ECO:0000256" key="2">
    <source>
        <dbReference type="ARBA" id="ARBA00023315"/>
    </source>
</evidence>
<feature type="domain" description="Malonyl-CoA:ACP transacylase (MAT)" evidence="6">
    <location>
        <begin position="5"/>
        <end position="272"/>
    </location>
</feature>
<dbReference type="SUPFAM" id="SSF52151">
    <property type="entry name" value="FabD/lysophospholipase-like"/>
    <property type="match status" value="1"/>
</dbReference>
<dbReference type="Gene3D" id="3.30.70.250">
    <property type="entry name" value="Malonyl-CoA ACP transacylase, ACP-binding"/>
    <property type="match status" value="1"/>
</dbReference>
<sequence>MRCLLFPGQGVQKRGMGTDLFARHPEATALADEALGYSIEELCVRDPRRRLRDTRFAQPAVFFVNALMAREAPRADYLAGHSLGEYNALVAAGVLSLADGLALVARRAELMAGVTGGGMSAVQGVPAAFVRRALAETGVPNVHVANSNADTQTTIAGDRAELAVAAKAIAALPGARVVPLNVSGPFHTPLMAPAAERFRAVLAEQVFAPPTTPVVSSVTGALFDPADGADLLARQLAEPVEWVRVVHTLRALGVTEFDEVNGRTVTALVTRIH</sequence>
<dbReference type="PANTHER" id="PTHR42681:SF1">
    <property type="entry name" value="MALONYL-COA-ACYL CARRIER PROTEIN TRANSACYLASE, MITOCHONDRIAL"/>
    <property type="match status" value="1"/>
</dbReference>
<dbReference type="SMART" id="SM00827">
    <property type="entry name" value="PKS_AT"/>
    <property type="match status" value="1"/>
</dbReference>
<organism evidence="7 8">
    <name type="scientific">Actinokineospora auranticolor</name>
    <dbReference type="NCBI Taxonomy" id="155976"/>
    <lineage>
        <taxon>Bacteria</taxon>
        <taxon>Bacillati</taxon>
        <taxon>Actinomycetota</taxon>
        <taxon>Actinomycetes</taxon>
        <taxon>Pseudonocardiales</taxon>
        <taxon>Pseudonocardiaceae</taxon>
        <taxon>Actinokineospora</taxon>
    </lineage>
</organism>
<evidence type="ECO:0000256" key="4">
    <source>
        <dbReference type="PIRNR" id="PIRNR000446"/>
    </source>
</evidence>
<evidence type="ECO:0000259" key="6">
    <source>
        <dbReference type="SMART" id="SM00827"/>
    </source>
</evidence>
<dbReference type="EMBL" id="PTIX01000031">
    <property type="protein sequence ID" value="PPK63192.1"/>
    <property type="molecule type" value="Genomic_DNA"/>
</dbReference>
<comment type="catalytic activity">
    <reaction evidence="3 4">
        <text>holo-[ACP] + malonyl-CoA = malonyl-[ACP] + CoA</text>
        <dbReference type="Rhea" id="RHEA:41792"/>
        <dbReference type="Rhea" id="RHEA-COMP:9623"/>
        <dbReference type="Rhea" id="RHEA-COMP:9685"/>
        <dbReference type="ChEBI" id="CHEBI:57287"/>
        <dbReference type="ChEBI" id="CHEBI:57384"/>
        <dbReference type="ChEBI" id="CHEBI:64479"/>
        <dbReference type="ChEBI" id="CHEBI:78449"/>
        <dbReference type="EC" id="2.3.1.39"/>
    </reaction>
</comment>
<gene>
    <name evidence="7" type="ORF">CLV40_13161</name>
</gene>
<dbReference type="RefSeq" id="WP_146108365.1">
    <property type="nucleotide sequence ID" value="NZ_CP154825.1"/>
</dbReference>
<protein>
    <recommendedName>
        <fullName evidence="4">Malonyl CoA-acyl carrier protein transacylase</fullName>
        <ecNumber evidence="4">2.3.1.39</ecNumber>
    </recommendedName>
</protein>
<evidence type="ECO:0000256" key="1">
    <source>
        <dbReference type="ARBA" id="ARBA00022679"/>
    </source>
</evidence>
<evidence type="ECO:0000256" key="3">
    <source>
        <dbReference type="ARBA" id="ARBA00048462"/>
    </source>
</evidence>
<feature type="active site" evidence="5">
    <location>
        <position position="82"/>
    </location>
</feature>
<keyword evidence="2 4" id="KW-0012">Acyltransferase</keyword>
<dbReference type="InterPro" id="IPR001227">
    <property type="entry name" value="Ac_transferase_dom_sf"/>
</dbReference>
<dbReference type="InterPro" id="IPR024925">
    <property type="entry name" value="Malonyl_CoA-ACP_transAc"/>
</dbReference>
<dbReference type="InterPro" id="IPR016035">
    <property type="entry name" value="Acyl_Trfase/lysoPLipase"/>
</dbReference>
<dbReference type="EC" id="2.3.1.39" evidence="4"/>
<dbReference type="Proteomes" id="UP000239203">
    <property type="component" value="Unassembled WGS sequence"/>
</dbReference>
<dbReference type="InterPro" id="IPR050858">
    <property type="entry name" value="Mal-CoA-ACP_Trans/PKS_FabD"/>
</dbReference>
<dbReference type="PANTHER" id="PTHR42681">
    <property type="entry name" value="MALONYL-COA-ACYL CARRIER PROTEIN TRANSACYLASE, MITOCHONDRIAL"/>
    <property type="match status" value="1"/>
</dbReference>
<accession>A0A2S6GDA8</accession>
<evidence type="ECO:0000313" key="8">
    <source>
        <dbReference type="Proteomes" id="UP000239203"/>
    </source>
</evidence>
<dbReference type="GO" id="GO:0004314">
    <property type="term" value="F:[acyl-carrier-protein] S-malonyltransferase activity"/>
    <property type="evidence" value="ECO:0007669"/>
    <property type="project" value="UniProtKB-EC"/>
</dbReference>
<dbReference type="SUPFAM" id="SSF55048">
    <property type="entry name" value="Probable ACP-binding domain of malonyl-CoA ACP transacylase"/>
    <property type="match status" value="1"/>
</dbReference>
<dbReference type="AlphaFoldDB" id="A0A2S6GDA8"/>
<evidence type="ECO:0000256" key="5">
    <source>
        <dbReference type="PIRSR" id="PIRSR000446-1"/>
    </source>
</evidence>
<dbReference type="GO" id="GO:0005829">
    <property type="term" value="C:cytosol"/>
    <property type="evidence" value="ECO:0007669"/>
    <property type="project" value="TreeGrafter"/>
</dbReference>
<keyword evidence="8" id="KW-1185">Reference proteome</keyword>
<dbReference type="InterPro" id="IPR014043">
    <property type="entry name" value="Acyl_transferase_dom"/>
</dbReference>
<reference evidence="7 8" key="1">
    <citation type="submission" date="2018-02" db="EMBL/GenBank/DDBJ databases">
        <title>Genomic Encyclopedia of Archaeal and Bacterial Type Strains, Phase II (KMG-II): from individual species to whole genera.</title>
        <authorList>
            <person name="Goeker M."/>
        </authorList>
    </citation>
    <scope>NUCLEOTIDE SEQUENCE [LARGE SCALE GENOMIC DNA]</scope>
    <source>
        <strain evidence="7 8">YU 961-1</strain>
    </source>
</reference>
<dbReference type="GO" id="GO:0006633">
    <property type="term" value="P:fatty acid biosynthetic process"/>
    <property type="evidence" value="ECO:0007669"/>
    <property type="project" value="TreeGrafter"/>
</dbReference>
<comment type="caution">
    <text evidence="7">The sequence shown here is derived from an EMBL/GenBank/DDBJ whole genome shotgun (WGS) entry which is preliminary data.</text>
</comment>
<dbReference type="PIRSF" id="PIRSF000446">
    <property type="entry name" value="Mct"/>
    <property type="match status" value="1"/>
</dbReference>